<dbReference type="KEGG" id="sdn:Sden_1362"/>
<dbReference type="NCBIfam" id="TIGR00842">
    <property type="entry name" value="bcct"/>
    <property type="match status" value="1"/>
</dbReference>
<organism evidence="9 10">
    <name type="scientific">Shewanella denitrificans (strain OS217 / ATCC BAA-1090 / DSM 15013)</name>
    <dbReference type="NCBI Taxonomy" id="318161"/>
    <lineage>
        <taxon>Bacteria</taxon>
        <taxon>Pseudomonadati</taxon>
        <taxon>Pseudomonadota</taxon>
        <taxon>Gammaproteobacteria</taxon>
        <taxon>Alteromonadales</taxon>
        <taxon>Shewanellaceae</taxon>
        <taxon>Shewanella</taxon>
    </lineage>
</organism>
<feature type="transmembrane region" description="Helical" evidence="8">
    <location>
        <begin position="50"/>
        <end position="69"/>
    </location>
</feature>
<accession>Q12PH8</accession>
<dbReference type="OrthoDB" id="9775735at2"/>
<dbReference type="Proteomes" id="UP000001982">
    <property type="component" value="Chromosome"/>
</dbReference>
<keyword evidence="4" id="KW-1003">Cell membrane</keyword>
<dbReference type="GO" id="GO:0022857">
    <property type="term" value="F:transmembrane transporter activity"/>
    <property type="evidence" value="ECO:0007669"/>
    <property type="project" value="InterPro"/>
</dbReference>
<feature type="transmembrane region" description="Helical" evidence="8">
    <location>
        <begin position="345"/>
        <end position="364"/>
    </location>
</feature>
<feature type="transmembrane region" description="Helical" evidence="8">
    <location>
        <begin position="403"/>
        <end position="421"/>
    </location>
</feature>
<dbReference type="STRING" id="318161.Sden_1362"/>
<evidence type="ECO:0000313" key="9">
    <source>
        <dbReference type="EMBL" id="ABE54648.1"/>
    </source>
</evidence>
<evidence type="ECO:0000256" key="7">
    <source>
        <dbReference type="ARBA" id="ARBA00023136"/>
    </source>
</evidence>
<feature type="transmembrane region" description="Helical" evidence="8">
    <location>
        <begin position="441"/>
        <end position="464"/>
    </location>
</feature>
<dbReference type="Pfam" id="PF02028">
    <property type="entry name" value="BCCT"/>
    <property type="match status" value="1"/>
</dbReference>
<dbReference type="PANTHER" id="PTHR30047">
    <property type="entry name" value="HIGH-AFFINITY CHOLINE TRANSPORT PROTEIN-RELATED"/>
    <property type="match status" value="1"/>
</dbReference>
<feature type="transmembrane region" description="Helical" evidence="8">
    <location>
        <begin position="260"/>
        <end position="284"/>
    </location>
</feature>
<dbReference type="PANTHER" id="PTHR30047:SF7">
    <property type="entry name" value="HIGH-AFFINITY CHOLINE TRANSPORT PROTEIN"/>
    <property type="match status" value="1"/>
</dbReference>
<feature type="transmembrane region" description="Helical" evidence="8">
    <location>
        <begin position="12"/>
        <end position="30"/>
    </location>
</feature>
<dbReference type="eggNOG" id="COG1292">
    <property type="taxonomic scope" value="Bacteria"/>
</dbReference>
<dbReference type="HOGENOM" id="CLU_010118_3_1_6"/>
<evidence type="ECO:0000256" key="5">
    <source>
        <dbReference type="ARBA" id="ARBA00022692"/>
    </source>
</evidence>
<dbReference type="InterPro" id="IPR000060">
    <property type="entry name" value="BCCT_transptr"/>
</dbReference>
<feature type="transmembrane region" description="Helical" evidence="8">
    <location>
        <begin position="90"/>
        <end position="109"/>
    </location>
</feature>
<evidence type="ECO:0000256" key="4">
    <source>
        <dbReference type="ARBA" id="ARBA00022475"/>
    </source>
</evidence>
<evidence type="ECO:0000256" key="2">
    <source>
        <dbReference type="ARBA" id="ARBA00005658"/>
    </source>
</evidence>
<feature type="transmembrane region" description="Helical" evidence="8">
    <location>
        <begin position="316"/>
        <end position="333"/>
    </location>
</feature>
<protein>
    <submittedName>
        <fullName evidence="9">Choline/carnitine/betaine transport</fullName>
    </submittedName>
</protein>
<keyword evidence="10" id="KW-1185">Reference proteome</keyword>
<evidence type="ECO:0000256" key="8">
    <source>
        <dbReference type="SAM" id="Phobius"/>
    </source>
</evidence>
<dbReference type="EMBL" id="CP000302">
    <property type="protein sequence ID" value="ABE54648.1"/>
    <property type="molecule type" value="Genomic_DNA"/>
</dbReference>
<comment type="subcellular location">
    <subcellularLocation>
        <location evidence="1">Cell membrane</location>
        <topology evidence="1">Multi-pass membrane protein</topology>
    </subcellularLocation>
</comment>
<evidence type="ECO:0000256" key="6">
    <source>
        <dbReference type="ARBA" id="ARBA00022989"/>
    </source>
</evidence>
<feature type="transmembrane region" description="Helical" evidence="8">
    <location>
        <begin position="180"/>
        <end position="206"/>
    </location>
</feature>
<dbReference type="AlphaFoldDB" id="Q12PH8"/>
<keyword evidence="7 8" id="KW-0472">Membrane</keyword>
<keyword evidence="3" id="KW-0813">Transport</keyword>
<dbReference type="InterPro" id="IPR018093">
    <property type="entry name" value="BCCT_CS"/>
</dbReference>
<dbReference type="PROSITE" id="PS01303">
    <property type="entry name" value="BCCT"/>
    <property type="match status" value="1"/>
</dbReference>
<gene>
    <name evidence="9" type="ordered locus">Sden_1362</name>
</gene>
<dbReference type="GO" id="GO:0005886">
    <property type="term" value="C:plasma membrane"/>
    <property type="evidence" value="ECO:0007669"/>
    <property type="project" value="UniProtKB-SubCell"/>
</dbReference>
<dbReference type="RefSeq" id="WP_011495806.1">
    <property type="nucleotide sequence ID" value="NC_007954.1"/>
</dbReference>
<comment type="similarity">
    <text evidence="2">Belongs to the BCCT transporter (TC 2.A.15) family.</text>
</comment>
<reference evidence="9 10" key="1">
    <citation type="submission" date="2006-03" db="EMBL/GenBank/DDBJ databases">
        <title>Complete sequence of Shewanella denitrificans OS217.</title>
        <authorList>
            <consortium name="US DOE Joint Genome Institute"/>
            <person name="Copeland A."/>
            <person name="Lucas S."/>
            <person name="Lapidus A."/>
            <person name="Barry K."/>
            <person name="Detter J.C."/>
            <person name="Glavina del Rio T."/>
            <person name="Hammon N."/>
            <person name="Israni S."/>
            <person name="Dalin E."/>
            <person name="Tice H."/>
            <person name="Pitluck S."/>
            <person name="Brettin T."/>
            <person name="Bruce D."/>
            <person name="Han C."/>
            <person name="Tapia R."/>
            <person name="Gilna P."/>
            <person name="Kiss H."/>
            <person name="Schmutz J."/>
            <person name="Larimer F."/>
            <person name="Land M."/>
            <person name="Hauser L."/>
            <person name="Kyrpides N."/>
            <person name="Lykidis A."/>
            <person name="Richardson P."/>
        </authorList>
    </citation>
    <scope>NUCLEOTIDE SEQUENCE [LARGE SCALE GENOMIC DNA]</scope>
    <source>
        <strain evidence="10">OS217 / ATCC BAA-1090 / DSM 15013</strain>
    </source>
</reference>
<evidence type="ECO:0000313" key="10">
    <source>
        <dbReference type="Proteomes" id="UP000001982"/>
    </source>
</evidence>
<sequence length="673" mass="73918">MPFKSSINPAVFFSSVILITLMVFLCALWPQEASHFFKSVQGGLEAKAGWLYILAVAIFLLFILFVMMSRFGDIKLGPDHAVPDYSYKSWIAMLFSAGMGIGLMFFGVAEPVMHYLAPPDATPETIAAAKDAMRITFFHWGLHAWAIYAVVALSLAYFSYRHKLPLLPRSSLYPLIGERIYGPIGHAVDTFAVLGTMFGIATSLGFGVLQVNSGLSYLIDGFPNNAWMQVGLIAIITAIATLSVFSGLDKGVKRLSELNLGLACLLMLAVLLLGPTVVLLQAFVQNTGSYLSELVGKTFNLYAYQHKEDWIGGWTLLYWGWWISWSPFVGTFIAKVSRGRTIREFLIGVLFVPSAITFLWMTVFGNSAIDAIMNHGASYLAEAVSTDVSVALFKFFEHLPFSNLLSVIALCLVVTFFVTSSDSGSLVIDNLTSGGDDNAPVWQRIFWAVLEGAVAAVLLLAGGLQALQTAAIASAMPFLLVMLLMCLGLYHALKDDWLKLSNVQSHNTSVQYATTNMSWQDRIGVLVSQPSHSEAKAFIETVVEPALLEVKTIFVSKGLAAQIIHLDGRVRLIIGPDERLPFVYGLWTRAFVTAASTESGAEQANDTEIATERTAAETPNATESAYYRVEVFLEHGGQQYDVMGYTQEQIIADIVSQYERYLHYLHLSNAELA</sequence>
<evidence type="ECO:0000256" key="1">
    <source>
        <dbReference type="ARBA" id="ARBA00004651"/>
    </source>
</evidence>
<name>Q12PH8_SHEDO</name>
<proteinExistence type="inferred from homology"/>
<feature type="transmembrane region" description="Helical" evidence="8">
    <location>
        <begin position="140"/>
        <end position="160"/>
    </location>
</feature>
<feature type="transmembrane region" description="Helical" evidence="8">
    <location>
        <begin position="226"/>
        <end position="248"/>
    </location>
</feature>
<feature type="transmembrane region" description="Helical" evidence="8">
    <location>
        <begin position="471"/>
        <end position="493"/>
    </location>
</feature>
<evidence type="ECO:0000256" key="3">
    <source>
        <dbReference type="ARBA" id="ARBA00022448"/>
    </source>
</evidence>
<keyword evidence="6 8" id="KW-1133">Transmembrane helix</keyword>
<keyword evidence="5 8" id="KW-0812">Transmembrane</keyword>